<evidence type="ECO:0000313" key="2">
    <source>
        <dbReference type="EMBL" id="GAT98909.1"/>
    </source>
</evidence>
<dbReference type="VEuPathDB" id="AmoebaDB:EHI8A_197840"/>
<protein>
    <submittedName>
        <fullName evidence="2">Uncharacterized protein</fullName>
    </submittedName>
</protein>
<organism evidence="2 3">
    <name type="scientific">Entamoeba histolytica</name>
    <dbReference type="NCBI Taxonomy" id="5759"/>
    <lineage>
        <taxon>Eukaryota</taxon>
        <taxon>Amoebozoa</taxon>
        <taxon>Evosea</taxon>
        <taxon>Archamoebae</taxon>
        <taxon>Mastigamoebida</taxon>
        <taxon>Entamoebidae</taxon>
        <taxon>Entamoeba</taxon>
    </lineage>
</organism>
<feature type="region of interest" description="Disordered" evidence="1">
    <location>
        <begin position="139"/>
        <end position="172"/>
    </location>
</feature>
<evidence type="ECO:0000256" key="1">
    <source>
        <dbReference type="SAM" id="MobiDB-lite"/>
    </source>
</evidence>
<sequence length="172" mass="20225">MSKNGRVHDDIYYEVAEMDIMDVYTESQGEPAVNSLLKKFYYCMKDPQYCDWRLRDDARVDSDELRQDIIRNKLESIRRCERISRFMDENGININSFNTWNKKFAKKVARAVNQTSIPDWVRKNSKKCGDVTTDEGEADVEIIENQAKRSMLKPVKRGDEEKKPKKSETKDN</sequence>
<gene>
    <name evidence="2" type="ORF">CL6EHI_172020</name>
</gene>
<feature type="compositionally biased region" description="Basic and acidic residues" evidence="1">
    <location>
        <begin position="156"/>
        <end position="172"/>
    </location>
</feature>
<comment type="caution">
    <text evidence="2">The sequence shown here is derived from an EMBL/GenBank/DDBJ whole genome shotgun (WGS) entry which is preliminary data.</text>
</comment>
<evidence type="ECO:0000313" key="3">
    <source>
        <dbReference type="Proteomes" id="UP000078387"/>
    </source>
</evidence>
<dbReference type="VEuPathDB" id="AmoebaDB:EHI5A_168070"/>
<dbReference type="EMBL" id="BDEQ01000001">
    <property type="protein sequence ID" value="GAT98909.1"/>
    <property type="molecule type" value="Genomic_DNA"/>
</dbReference>
<dbReference type="VEuPathDB" id="AmoebaDB:KM1_198290"/>
<proteinExistence type="predicted"/>
<accession>A0A175JYN9</accession>
<dbReference type="Proteomes" id="UP000078387">
    <property type="component" value="Unassembled WGS sequence"/>
</dbReference>
<dbReference type="VEuPathDB" id="AmoebaDB:EHI7A_124260"/>
<dbReference type="VEuPathDB" id="AmoebaDB:EHI_172020"/>
<name>A0A175JYN9_ENTHI</name>
<dbReference type="AlphaFoldDB" id="A0A175JYN9"/>
<reference evidence="2 3" key="1">
    <citation type="submission" date="2016-05" db="EMBL/GenBank/DDBJ databases">
        <title>First whole genome sequencing of Entamoeba histolytica HM1:IMSS-clone-6.</title>
        <authorList>
            <person name="Mukherjee Avik.K."/>
            <person name="Izumyama S."/>
            <person name="Nakada-Tsukui K."/>
            <person name="Nozaki T."/>
        </authorList>
    </citation>
    <scope>NUCLEOTIDE SEQUENCE [LARGE SCALE GENOMIC DNA]</scope>
    <source>
        <strain evidence="2 3">HM1:IMSS clone 6</strain>
    </source>
</reference>